<reference evidence="2" key="1">
    <citation type="submission" date="2020-10" db="EMBL/GenBank/DDBJ databases">
        <authorList>
            <person name="Gilroy R."/>
        </authorList>
    </citation>
    <scope>NUCLEOTIDE SEQUENCE</scope>
    <source>
        <strain evidence="2">ChiHecec2B26-709</strain>
    </source>
</reference>
<accession>A0A9D1GNK6</accession>
<gene>
    <name evidence="2" type="ORF">IAC35_04840</name>
</gene>
<evidence type="ECO:0000313" key="3">
    <source>
        <dbReference type="Proteomes" id="UP000886881"/>
    </source>
</evidence>
<organism evidence="2 3">
    <name type="scientific">Candidatus Cryptobacteroides merdipullorum</name>
    <dbReference type="NCBI Taxonomy" id="2840771"/>
    <lineage>
        <taxon>Bacteria</taxon>
        <taxon>Pseudomonadati</taxon>
        <taxon>Bacteroidota</taxon>
        <taxon>Bacteroidia</taxon>
        <taxon>Bacteroidales</taxon>
        <taxon>Candidatus Cryptobacteroides</taxon>
    </lineage>
</organism>
<evidence type="ECO:0000313" key="2">
    <source>
        <dbReference type="EMBL" id="HIT47166.1"/>
    </source>
</evidence>
<proteinExistence type="predicted"/>
<comment type="caution">
    <text evidence="2">The sequence shown here is derived from an EMBL/GenBank/DDBJ whole genome shotgun (WGS) entry which is preliminary data.</text>
</comment>
<dbReference type="EMBL" id="DVLC01000092">
    <property type="protein sequence ID" value="HIT47166.1"/>
    <property type="molecule type" value="Genomic_DNA"/>
</dbReference>
<name>A0A9D1GNK6_9BACT</name>
<protein>
    <recommendedName>
        <fullName evidence="4">Lipoprotein</fullName>
    </recommendedName>
</protein>
<evidence type="ECO:0008006" key="4">
    <source>
        <dbReference type="Google" id="ProtNLM"/>
    </source>
</evidence>
<feature type="signal peptide" evidence="1">
    <location>
        <begin position="1"/>
        <end position="22"/>
    </location>
</feature>
<feature type="chain" id="PRO_5038537701" description="Lipoprotein" evidence="1">
    <location>
        <begin position="23"/>
        <end position="172"/>
    </location>
</feature>
<reference evidence="2" key="2">
    <citation type="journal article" date="2021" name="PeerJ">
        <title>Extensive microbial diversity within the chicken gut microbiome revealed by metagenomics and culture.</title>
        <authorList>
            <person name="Gilroy R."/>
            <person name="Ravi A."/>
            <person name="Getino M."/>
            <person name="Pursley I."/>
            <person name="Horton D.L."/>
            <person name="Alikhan N.F."/>
            <person name="Baker D."/>
            <person name="Gharbi K."/>
            <person name="Hall N."/>
            <person name="Watson M."/>
            <person name="Adriaenssens E.M."/>
            <person name="Foster-Nyarko E."/>
            <person name="Jarju S."/>
            <person name="Secka A."/>
            <person name="Antonio M."/>
            <person name="Oren A."/>
            <person name="Chaudhuri R.R."/>
            <person name="La Ragione R."/>
            <person name="Hildebrand F."/>
            <person name="Pallen M.J."/>
        </authorList>
    </citation>
    <scope>NUCLEOTIDE SEQUENCE</scope>
    <source>
        <strain evidence="2">ChiHecec2B26-709</strain>
    </source>
</reference>
<sequence>MSKILSSGFKAVVALAASALLAFSCTKDNQGGGEGSIPEVLGTYEFDGDVYDILTASFERSETFLTFVFSPLRGENLSTYLAFAVDPYWADGEIHKVNDPAGENLDHNDDYILVYEDPVHYYSQYREPEEGWFRVTESGEAFKVELDIRLADGTPLKISYDGEYLTEPAPEE</sequence>
<evidence type="ECO:0000256" key="1">
    <source>
        <dbReference type="SAM" id="SignalP"/>
    </source>
</evidence>
<keyword evidence="1" id="KW-0732">Signal</keyword>
<dbReference type="AlphaFoldDB" id="A0A9D1GNK6"/>
<dbReference type="PROSITE" id="PS51257">
    <property type="entry name" value="PROKAR_LIPOPROTEIN"/>
    <property type="match status" value="1"/>
</dbReference>
<dbReference type="Proteomes" id="UP000886881">
    <property type="component" value="Unassembled WGS sequence"/>
</dbReference>